<feature type="region of interest" description="Amidoligase domain" evidence="11">
    <location>
        <begin position="1"/>
        <end position="274"/>
    </location>
</feature>
<evidence type="ECO:0000256" key="3">
    <source>
        <dbReference type="ARBA" id="ARBA00022598"/>
    </source>
</evidence>
<evidence type="ECO:0000256" key="7">
    <source>
        <dbReference type="ARBA" id="ARBA00022842"/>
    </source>
</evidence>
<comment type="function">
    <text evidence="11">Catalyzes the ATP-dependent amination of UTP to CTP with either L-glutamine or ammonia as the source of nitrogen. Regulates intracellular CTP levels through interactions with the four ribonucleotide triphosphates.</text>
</comment>
<keyword evidence="12" id="KW-0472">Membrane</keyword>
<dbReference type="SUPFAM" id="SSF52317">
    <property type="entry name" value="Class I glutamine amidotransferase-like"/>
    <property type="match status" value="1"/>
</dbReference>
<dbReference type="PROSITE" id="PS51273">
    <property type="entry name" value="GATASE_TYPE_1"/>
    <property type="match status" value="1"/>
</dbReference>
<feature type="binding site" evidence="11">
    <location>
        <position position="149"/>
    </location>
    <ligand>
        <name>Mg(2+)</name>
        <dbReference type="ChEBI" id="CHEBI:18420"/>
    </ligand>
</feature>
<keyword evidence="4 11" id="KW-0479">Metal-binding</keyword>
<evidence type="ECO:0000313" key="16">
    <source>
        <dbReference type="Proteomes" id="UP000470772"/>
    </source>
</evidence>
<feature type="binding site" evidence="11">
    <location>
        <begin position="22"/>
        <end position="27"/>
    </location>
    <ligand>
        <name>ATP</name>
        <dbReference type="ChEBI" id="CHEBI:30616"/>
    </ligand>
</feature>
<dbReference type="FunFam" id="3.40.50.300:FF:000009">
    <property type="entry name" value="CTP synthase"/>
    <property type="match status" value="1"/>
</dbReference>
<evidence type="ECO:0000256" key="6">
    <source>
        <dbReference type="ARBA" id="ARBA00022840"/>
    </source>
</evidence>
<comment type="pathway">
    <text evidence="1 11">Pyrimidine metabolism; CTP biosynthesis via de novo pathway; CTP from UDP: step 2/2.</text>
</comment>
<dbReference type="GO" id="GO:0005524">
    <property type="term" value="F:ATP binding"/>
    <property type="evidence" value="ECO:0007669"/>
    <property type="project" value="UniProtKB-KW"/>
</dbReference>
<feature type="active site" description="Nucleophile; for glutamine hydrolysis" evidence="11">
    <location>
        <position position="390"/>
    </location>
</feature>
<feature type="domain" description="Glutamine amidotransferase" evidence="13">
    <location>
        <begin position="309"/>
        <end position="534"/>
    </location>
</feature>
<comment type="catalytic activity">
    <reaction evidence="11">
        <text>UTP + NH4(+) + ATP = CTP + ADP + phosphate + 2 H(+)</text>
        <dbReference type="Rhea" id="RHEA:16597"/>
        <dbReference type="ChEBI" id="CHEBI:15378"/>
        <dbReference type="ChEBI" id="CHEBI:28938"/>
        <dbReference type="ChEBI" id="CHEBI:30616"/>
        <dbReference type="ChEBI" id="CHEBI:37563"/>
        <dbReference type="ChEBI" id="CHEBI:43474"/>
        <dbReference type="ChEBI" id="CHEBI:46398"/>
        <dbReference type="ChEBI" id="CHEBI:456216"/>
    </reaction>
</comment>
<feature type="binding site" evidence="11">
    <location>
        <position position="231"/>
    </location>
    <ligand>
        <name>UTP</name>
        <dbReference type="ChEBI" id="CHEBI:46398"/>
    </ligand>
</feature>
<dbReference type="Gene3D" id="3.40.50.880">
    <property type="match status" value="1"/>
</dbReference>
<keyword evidence="3 11" id="KW-0436">Ligase</keyword>
<feature type="binding site" evidence="11">
    <location>
        <position position="79"/>
    </location>
    <ligand>
        <name>ATP</name>
        <dbReference type="ChEBI" id="CHEBI:30616"/>
    </ligand>
</feature>
<reference evidence="15 16" key="1">
    <citation type="submission" date="2019-10" db="EMBL/GenBank/DDBJ databases">
        <title>Sequencing and Assembly of Multiple Reported Metal-Biooxidizing Members of the Extremely Thermoacidophilic Archaeal Family Sulfolobaceae.</title>
        <authorList>
            <person name="Counts J.A."/>
            <person name="Kelly R.M."/>
        </authorList>
    </citation>
    <scope>NUCLEOTIDE SEQUENCE [LARGE SCALE GENOMIC DNA]</scope>
    <source>
        <strain evidence="15 16">DSM 6482</strain>
    </source>
</reference>
<dbReference type="FunFam" id="3.40.50.880:FF:000002">
    <property type="entry name" value="CTP synthase"/>
    <property type="match status" value="1"/>
</dbReference>
<feature type="active site" evidence="11">
    <location>
        <position position="515"/>
    </location>
</feature>
<dbReference type="AlphaFoldDB" id="A0A6A9QN37"/>
<feature type="binding site" evidence="11">
    <location>
        <position position="363"/>
    </location>
    <ligand>
        <name>L-glutamine</name>
        <dbReference type="ChEBI" id="CHEBI:58359"/>
    </ligand>
</feature>
<dbReference type="HAMAP" id="MF_01227">
    <property type="entry name" value="PyrG"/>
    <property type="match status" value="1"/>
</dbReference>
<name>A0A6A9QN37_SULME</name>
<evidence type="ECO:0000256" key="8">
    <source>
        <dbReference type="ARBA" id="ARBA00022962"/>
    </source>
</evidence>
<organism evidence="15 16">
    <name type="scientific">Sulfuracidifex metallicus DSM 6482 = JCM 9184</name>
    <dbReference type="NCBI Taxonomy" id="523847"/>
    <lineage>
        <taxon>Archaea</taxon>
        <taxon>Thermoproteota</taxon>
        <taxon>Thermoprotei</taxon>
        <taxon>Sulfolobales</taxon>
        <taxon>Sulfolobaceae</taxon>
        <taxon>Sulfuracidifex</taxon>
    </lineage>
</organism>
<evidence type="ECO:0000256" key="9">
    <source>
        <dbReference type="ARBA" id="ARBA00022975"/>
    </source>
</evidence>
<keyword evidence="9 11" id="KW-0665">Pyrimidine biosynthesis</keyword>
<dbReference type="UniPathway" id="UPA00159">
    <property type="reaction ID" value="UER00277"/>
</dbReference>
<feature type="domain" description="CTP synthase N-terminal" evidence="14">
    <location>
        <begin position="11"/>
        <end position="274"/>
    </location>
</feature>
<comment type="subunit">
    <text evidence="11">Homotetramer.</text>
</comment>
<sequence length="541" mass="60417">MPFYCDYCLAKYIIITGGVLSSVGKGTVAASIGMLLKRRNIRITVVKVDPYINVDAGTMNPYMHGEVFVTEDGAETDLDLGHYERFIGINVTKYNNITAGKVYFEVINKERKGEYLGQTVQIIPHVTREIISMIKKAGEVSNADVVIVEIGGTVGDIESLPFLEAVRQMKLDEENNLVFVHVALAPYMKVTGELKTKPLQHSVQELRRIGIQPDLIIVRSEVALDQESRNKIALFTNVKPSFIFSSYDVATPYEVPLVLENQGISEKIMKMLDIPKTDANLDDWVNFVSSLKDGDREVNIVLIGKYTKLKDTYMSIREALIHASASLHIKPKLVWVESTDLEDNDEKLKEIMDKADGVIVLPGFGARGTEGKIKAIKYVRENNIPFLGICFGFQLAVVEFARDVLSLKDANSTEINPSTTYPVITMLDDQKRVVQVGGTMRLGSQKIILKEGSIANKIYGSKVIYERHRHRYEVNPEYVDALQKAGLVISGVSENGLVEFIELPNKKFFVATQAHPEFKSRPMSPSPLYVSFLKASMGKDL</sequence>
<evidence type="ECO:0000256" key="5">
    <source>
        <dbReference type="ARBA" id="ARBA00022741"/>
    </source>
</evidence>
<dbReference type="Pfam" id="PF00117">
    <property type="entry name" value="GATase"/>
    <property type="match status" value="1"/>
</dbReference>
<evidence type="ECO:0000259" key="14">
    <source>
        <dbReference type="Pfam" id="PF06418"/>
    </source>
</evidence>
<evidence type="ECO:0000256" key="10">
    <source>
        <dbReference type="ARBA" id="ARBA00047781"/>
    </source>
</evidence>
<dbReference type="CDD" id="cd01746">
    <property type="entry name" value="GATase1_CTP_Synthase"/>
    <property type="match status" value="1"/>
</dbReference>
<evidence type="ECO:0000313" key="15">
    <source>
        <dbReference type="EMBL" id="MUN28685.1"/>
    </source>
</evidence>
<protein>
    <recommendedName>
        <fullName evidence="11">CTP synthase</fullName>
        <ecNumber evidence="11">6.3.4.2</ecNumber>
    </recommendedName>
    <alternativeName>
        <fullName evidence="11">Cytidine 5'-triphosphate synthase</fullName>
    </alternativeName>
    <alternativeName>
        <fullName evidence="11">Cytidine triphosphate synthetase</fullName>
        <shortName evidence="11">CTP synthetase</shortName>
        <shortName evidence="11">CTPS</shortName>
    </alternativeName>
    <alternativeName>
        <fullName evidence="11">UTP--ammonia ligase</fullName>
    </alternativeName>
</protein>
<comment type="catalytic activity">
    <reaction evidence="11">
        <text>L-glutamine + H2O = L-glutamate + NH4(+)</text>
        <dbReference type="Rhea" id="RHEA:15889"/>
        <dbReference type="ChEBI" id="CHEBI:15377"/>
        <dbReference type="ChEBI" id="CHEBI:28938"/>
        <dbReference type="ChEBI" id="CHEBI:29985"/>
        <dbReference type="ChEBI" id="CHEBI:58359"/>
    </reaction>
</comment>
<dbReference type="InterPro" id="IPR027417">
    <property type="entry name" value="P-loop_NTPase"/>
</dbReference>
<feature type="binding site" evidence="11">
    <location>
        <position position="414"/>
    </location>
    <ligand>
        <name>L-glutamine</name>
        <dbReference type="ChEBI" id="CHEBI:58359"/>
    </ligand>
</feature>
<dbReference type="InterPro" id="IPR017456">
    <property type="entry name" value="CTP_synthase_N"/>
</dbReference>
<keyword evidence="12" id="KW-1133">Transmembrane helix</keyword>
<comment type="catalytic activity">
    <reaction evidence="10 11">
        <text>UTP + L-glutamine + ATP + H2O = CTP + L-glutamate + ADP + phosphate + 2 H(+)</text>
        <dbReference type="Rhea" id="RHEA:26426"/>
        <dbReference type="ChEBI" id="CHEBI:15377"/>
        <dbReference type="ChEBI" id="CHEBI:15378"/>
        <dbReference type="ChEBI" id="CHEBI:29985"/>
        <dbReference type="ChEBI" id="CHEBI:30616"/>
        <dbReference type="ChEBI" id="CHEBI:37563"/>
        <dbReference type="ChEBI" id="CHEBI:43474"/>
        <dbReference type="ChEBI" id="CHEBI:46398"/>
        <dbReference type="ChEBI" id="CHEBI:58359"/>
        <dbReference type="ChEBI" id="CHEBI:456216"/>
        <dbReference type="EC" id="6.3.4.2"/>
    </reaction>
</comment>
<feature type="binding site" evidence="11">
    <location>
        <position position="62"/>
    </location>
    <ligand>
        <name>L-glutamine</name>
        <dbReference type="ChEBI" id="CHEBI:58359"/>
    </ligand>
</feature>
<keyword evidence="12" id="KW-0812">Transmembrane</keyword>
<dbReference type="CDD" id="cd03113">
    <property type="entry name" value="CTPS_N"/>
    <property type="match status" value="1"/>
</dbReference>
<feature type="binding site" evidence="11">
    <location>
        <begin position="195"/>
        <end position="200"/>
    </location>
    <ligand>
        <name>UTP</name>
        <dbReference type="ChEBI" id="CHEBI:46398"/>
    </ligand>
</feature>
<dbReference type="EMBL" id="WGGD01000005">
    <property type="protein sequence ID" value="MUN28685.1"/>
    <property type="molecule type" value="Genomic_DNA"/>
</dbReference>
<keyword evidence="8 11" id="KW-0315">Glutamine amidotransferase</keyword>
<evidence type="ECO:0000256" key="1">
    <source>
        <dbReference type="ARBA" id="ARBA00005171"/>
    </source>
</evidence>
<dbReference type="InterPro" id="IPR029062">
    <property type="entry name" value="Class_I_gatase-like"/>
</dbReference>
<dbReference type="InterPro" id="IPR033828">
    <property type="entry name" value="GATase1_CTP_Synthase"/>
</dbReference>
<dbReference type="GO" id="GO:0004359">
    <property type="term" value="F:glutaminase activity"/>
    <property type="evidence" value="ECO:0007669"/>
    <property type="project" value="RHEA"/>
</dbReference>
<dbReference type="GO" id="GO:0097268">
    <property type="term" value="C:cytoophidium"/>
    <property type="evidence" value="ECO:0007669"/>
    <property type="project" value="UniProtKB-ARBA"/>
</dbReference>
<comment type="caution">
    <text evidence="11">Lacks conserved residue(s) required for the propagation of feature annotation.</text>
</comment>
<evidence type="ECO:0000259" key="13">
    <source>
        <dbReference type="Pfam" id="PF00117"/>
    </source>
</evidence>
<accession>A0A6A9QN37</accession>
<proteinExistence type="inferred from homology"/>
<feature type="binding site" evidence="11">
    <location>
        <position position="21"/>
    </location>
    <ligand>
        <name>CTP</name>
        <dbReference type="ChEBI" id="CHEBI:37563"/>
        <note>allosteric inhibitor</note>
    </ligand>
</feature>
<evidence type="ECO:0000256" key="4">
    <source>
        <dbReference type="ARBA" id="ARBA00022723"/>
    </source>
</evidence>
<comment type="activity regulation">
    <text evidence="11">Allosterically activated by GTP, when glutamine is the substrate; GTP has no effect on the reaction when ammonia is the substrate. The allosteric effector GTP functions by stabilizing the protein conformation that binds the tetrahedral intermediate(s) formed during glutamine hydrolysis. Inhibited by the product CTP, via allosteric rather than competitive inhibition.</text>
</comment>
<dbReference type="InterPro" id="IPR017926">
    <property type="entry name" value="GATASE"/>
</dbReference>
<dbReference type="GO" id="GO:0003883">
    <property type="term" value="F:CTP synthase activity"/>
    <property type="evidence" value="ECO:0007669"/>
    <property type="project" value="UniProtKB-UniRule"/>
</dbReference>
<keyword evidence="16" id="KW-1185">Reference proteome</keyword>
<feature type="binding site" evidence="11">
    <location>
        <position position="79"/>
    </location>
    <ligand>
        <name>Mg(2+)</name>
        <dbReference type="ChEBI" id="CHEBI:18420"/>
    </ligand>
</feature>
<comment type="similarity">
    <text evidence="2 11">Belongs to the CTP synthase family.</text>
</comment>
<feature type="active site" evidence="11">
    <location>
        <position position="517"/>
    </location>
</feature>
<dbReference type="SUPFAM" id="SSF52540">
    <property type="entry name" value="P-loop containing nucleoside triphosphate hydrolases"/>
    <property type="match status" value="1"/>
</dbReference>
<dbReference type="Pfam" id="PF06418">
    <property type="entry name" value="CTP_synth_N"/>
    <property type="match status" value="1"/>
</dbReference>
<feature type="binding site" evidence="11">
    <location>
        <position position="471"/>
    </location>
    <ligand>
        <name>L-glutamine</name>
        <dbReference type="ChEBI" id="CHEBI:58359"/>
    </ligand>
</feature>
<dbReference type="Proteomes" id="UP000470772">
    <property type="component" value="Unassembled WGS sequence"/>
</dbReference>
<comment type="miscellaneous">
    <text evidence="11">CTPSs have evolved a hybrid strategy for distinguishing between UTP and CTP. The overlapping regions of the product feedback inhibitory and substrate sites recognize a common feature in both compounds, the triphosphate moiety. To differentiate isosteric substrate and product pyrimidine rings, an additional pocket far from the expected kinase/ligase catalytic site, specifically recognizes the cytosine and ribose portions of the product inhibitor.</text>
</comment>
<keyword evidence="5 11" id="KW-0547">Nucleotide-binding</keyword>
<keyword evidence="7 11" id="KW-0460">Magnesium</keyword>
<feature type="binding site" evidence="11">
    <location>
        <begin position="195"/>
        <end position="200"/>
    </location>
    <ligand>
        <name>CTP</name>
        <dbReference type="ChEBI" id="CHEBI:37563"/>
        <note>allosteric inhibitor</note>
    </ligand>
</feature>
<feature type="binding site" evidence="11">
    <location>
        <begin position="391"/>
        <end position="394"/>
    </location>
    <ligand>
        <name>L-glutamine</name>
        <dbReference type="ChEBI" id="CHEBI:58359"/>
    </ligand>
</feature>
<evidence type="ECO:0000256" key="2">
    <source>
        <dbReference type="ARBA" id="ARBA00007533"/>
    </source>
</evidence>
<keyword evidence="6 11" id="KW-0067">ATP-binding</keyword>
<feature type="binding site" evidence="11">
    <location>
        <position position="249"/>
    </location>
    <ligand>
        <name>ATP</name>
        <dbReference type="ChEBI" id="CHEBI:30616"/>
    </ligand>
</feature>
<dbReference type="PANTHER" id="PTHR11550">
    <property type="entry name" value="CTP SYNTHASE"/>
    <property type="match status" value="1"/>
</dbReference>
<dbReference type="NCBIfam" id="NF003792">
    <property type="entry name" value="PRK05380.1"/>
    <property type="match status" value="1"/>
</dbReference>
<dbReference type="PANTHER" id="PTHR11550:SF0">
    <property type="entry name" value="CTP SYNTHASE-RELATED"/>
    <property type="match status" value="1"/>
</dbReference>
<dbReference type="GO" id="GO:0046872">
    <property type="term" value="F:metal ion binding"/>
    <property type="evidence" value="ECO:0007669"/>
    <property type="project" value="UniProtKB-KW"/>
</dbReference>
<evidence type="ECO:0000256" key="11">
    <source>
        <dbReference type="HAMAP-Rule" id="MF_01227"/>
    </source>
</evidence>
<dbReference type="EC" id="6.3.4.2" evidence="11"/>
<comment type="caution">
    <text evidence="15">The sequence shown here is derived from an EMBL/GenBank/DDBJ whole genome shotgun (WGS) entry which is preliminary data.</text>
</comment>
<feature type="binding site" evidence="11">
    <location>
        <position position="231"/>
    </location>
    <ligand>
        <name>CTP</name>
        <dbReference type="ChEBI" id="CHEBI:37563"/>
        <note>allosteric inhibitor</note>
    </ligand>
</feature>
<dbReference type="GO" id="GO:0042802">
    <property type="term" value="F:identical protein binding"/>
    <property type="evidence" value="ECO:0007669"/>
    <property type="project" value="TreeGrafter"/>
</dbReference>
<evidence type="ECO:0000256" key="12">
    <source>
        <dbReference type="SAM" id="Phobius"/>
    </source>
</evidence>
<gene>
    <name evidence="11" type="primary">pyrG</name>
    <name evidence="15" type="ORF">GC250_04345</name>
</gene>
<feature type="binding site" evidence="11">
    <location>
        <begin position="156"/>
        <end position="158"/>
    </location>
    <ligand>
        <name>CTP</name>
        <dbReference type="ChEBI" id="CHEBI:37563"/>
        <note>allosteric inhibitor</note>
    </ligand>
</feature>
<dbReference type="GO" id="GO:0044210">
    <property type="term" value="P:'de novo' CTP biosynthetic process"/>
    <property type="evidence" value="ECO:0007669"/>
    <property type="project" value="UniProtKB-UniRule"/>
</dbReference>
<dbReference type="InterPro" id="IPR004468">
    <property type="entry name" value="CTP_synthase"/>
</dbReference>
<dbReference type="RefSeq" id="WP_156016382.1">
    <property type="nucleotide sequence ID" value="NZ_WGGD01000005.1"/>
</dbReference>
<feature type="transmembrane region" description="Helical" evidence="12">
    <location>
        <begin position="12"/>
        <end position="36"/>
    </location>
</feature>
<dbReference type="NCBIfam" id="TIGR00337">
    <property type="entry name" value="PyrG"/>
    <property type="match status" value="1"/>
</dbReference>
<feature type="binding site" evidence="11">
    <location>
        <position position="21"/>
    </location>
    <ligand>
        <name>UTP</name>
        <dbReference type="ChEBI" id="CHEBI:46398"/>
    </ligand>
</feature>
<dbReference type="Gene3D" id="3.40.50.300">
    <property type="entry name" value="P-loop containing nucleotide triphosphate hydrolases"/>
    <property type="match status" value="1"/>
</dbReference>
<dbReference type="GO" id="GO:0019856">
    <property type="term" value="P:pyrimidine nucleobase biosynthetic process"/>
    <property type="evidence" value="ECO:0007669"/>
    <property type="project" value="TreeGrafter"/>
</dbReference>